<evidence type="ECO:0000256" key="2">
    <source>
        <dbReference type="ARBA" id="ARBA00023125"/>
    </source>
</evidence>
<dbReference type="InterPro" id="IPR036388">
    <property type="entry name" value="WH-like_DNA-bd_sf"/>
</dbReference>
<dbReference type="GO" id="GO:0000160">
    <property type="term" value="P:phosphorelay signal transduction system"/>
    <property type="evidence" value="ECO:0007669"/>
    <property type="project" value="InterPro"/>
</dbReference>
<gene>
    <name evidence="5" type="ORF">SAMN05216529_103241</name>
</gene>
<keyword evidence="6" id="KW-1185">Reference proteome</keyword>
<dbReference type="SUPFAM" id="SSF48452">
    <property type="entry name" value="TPR-like"/>
    <property type="match status" value="1"/>
</dbReference>
<dbReference type="SMART" id="SM01043">
    <property type="entry name" value="BTAD"/>
    <property type="match status" value="1"/>
</dbReference>
<dbReference type="InterPro" id="IPR000160">
    <property type="entry name" value="GGDEF_dom"/>
</dbReference>
<accession>A0A316A029</accession>
<dbReference type="EMBL" id="UHJJ01000003">
    <property type="protein sequence ID" value="SUQ13511.1"/>
    <property type="molecule type" value="Genomic_DNA"/>
</dbReference>
<dbReference type="Gene3D" id="1.10.10.10">
    <property type="entry name" value="Winged helix-like DNA-binding domain superfamily/Winged helix DNA-binding domain"/>
    <property type="match status" value="1"/>
</dbReference>
<dbReference type="Gene3D" id="1.25.40.10">
    <property type="entry name" value="Tetratricopeptide repeat domain"/>
    <property type="match status" value="1"/>
</dbReference>
<evidence type="ECO:0000313" key="5">
    <source>
        <dbReference type="EMBL" id="SUQ13511.1"/>
    </source>
</evidence>
<dbReference type="InterPro" id="IPR011990">
    <property type="entry name" value="TPR-like_helical_dom_sf"/>
</dbReference>
<evidence type="ECO:0000256" key="1">
    <source>
        <dbReference type="ARBA" id="ARBA00005820"/>
    </source>
</evidence>
<keyword evidence="2 5" id="KW-0238">DNA-binding</keyword>
<dbReference type="GO" id="GO:0006355">
    <property type="term" value="P:regulation of DNA-templated transcription"/>
    <property type="evidence" value="ECO:0007669"/>
    <property type="project" value="InterPro"/>
</dbReference>
<comment type="similarity">
    <text evidence="1">Belongs to the AfsR/DnrI/RedD regulatory family.</text>
</comment>
<dbReference type="SUPFAM" id="SSF46894">
    <property type="entry name" value="C-terminal effector domain of the bipartite response regulators"/>
    <property type="match status" value="1"/>
</dbReference>
<dbReference type="InterPro" id="IPR016032">
    <property type="entry name" value="Sig_transdc_resp-reg_C-effctor"/>
</dbReference>
<keyword evidence="3" id="KW-0175">Coiled coil</keyword>
<proteinExistence type="inferred from homology"/>
<dbReference type="InterPro" id="IPR005158">
    <property type="entry name" value="BTAD"/>
</dbReference>
<sequence>MEKDKKEETVVLQVRMFSGFQMKRGETELDADSLRSRMLTKLLAYLLCHRNNITGIHELSEVLWADDASDNPAGALKNLMYRLRSSLKKALGDREYILTGRGNYQWNPEIPVVVDAELFDNYCKKTGNAVSREEKTEAGMKAVGLYKGTFLPEISEEYWVTSLSTYYHSMYLSAVKNLTKLLEEEKQYSLAEQVCQDAVMRDSLDEEIHCHLIRAMTAQNKHKLALTHYQKTVRFLYESLGVHPSRELQELYEELLRVLHKQECDINVIQEEMQEHNRQTGTFFCEYGVFRKIYLLESRSSARLGISVYLVLLTLYPAVSMEKGSEAYTRLFRKEMEVLQKVLKRALRSNDIVCRYSSSQFLIMLRACQYEDAVMVTERIKHRFYRGEKKIRMRLKYSIDEIITCE</sequence>
<dbReference type="Proteomes" id="UP000254051">
    <property type="component" value="Unassembled WGS sequence"/>
</dbReference>
<feature type="domain" description="GGDEF" evidence="4">
    <location>
        <begin position="304"/>
        <end position="406"/>
    </location>
</feature>
<dbReference type="SMART" id="SM00862">
    <property type="entry name" value="Trans_reg_C"/>
    <property type="match status" value="1"/>
</dbReference>
<reference evidence="6" key="1">
    <citation type="submission" date="2017-07" db="EMBL/GenBank/DDBJ databases">
        <authorList>
            <person name="Varghese N."/>
            <person name="Submissions S."/>
        </authorList>
    </citation>
    <scope>NUCLEOTIDE SEQUENCE [LARGE SCALE GENOMIC DNA]</scope>
    <source>
        <strain evidence="6">NLAE-zl-C134</strain>
    </source>
</reference>
<evidence type="ECO:0000256" key="3">
    <source>
        <dbReference type="SAM" id="Coils"/>
    </source>
</evidence>
<dbReference type="Pfam" id="PF03704">
    <property type="entry name" value="BTAD"/>
    <property type="match status" value="1"/>
</dbReference>
<evidence type="ECO:0000259" key="4">
    <source>
        <dbReference type="PROSITE" id="PS50887"/>
    </source>
</evidence>
<evidence type="ECO:0000313" key="6">
    <source>
        <dbReference type="Proteomes" id="UP000254051"/>
    </source>
</evidence>
<dbReference type="PANTHER" id="PTHR35807">
    <property type="entry name" value="TRANSCRIPTIONAL REGULATOR REDD-RELATED"/>
    <property type="match status" value="1"/>
</dbReference>
<name>A0A316A029_9FIRM</name>
<dbReference type="InterPro" id="IPR043128">
    <property type="entry name" value="Rev_trsase/Diguanyl_cyclase"/>
</dbReference>
<dbReference type="PROSITE" id="PS50887">
    <property type="entry name" value="GGDEF"/>
    <property type="match status" value="1"/>
</dbReference>
<protein>
    <submittedName>
        <fullName evidence="5">DNA-binding transcriptional activator of the SARP family</fullName>
    </submittedName>
</protein>
<dbReference type="InterPro" id="IPR001867">
    <property type="entry name" value="OmpR/PhoB-type_DNA-bd"/>
</dbReference>
<dbReference type="InterPro" id="IPR029787">
    <property type="entry name" value="Nucleotide_cyclase"/>
</dbReference>
<feature type="coiled-coil region" evidence="3">
    <location>
        <begin position="245"/>
        <end position="279"/>
    </location>
</feature>
<dbReference type="RefSeq" id="WP_109709497.1">
    <property type="nucleotide sequence ID" value="NZ_QGDS01000003.1"/>
</dbReference>
<dbReference type="AlphaFoldDB" id="A0A316A029"/>
<dbReference type="Gene3D" id="3.30.70.270">
    <property type="match status" value="1"/>
</dbReference>
<organism evidence="5 6">
    <name type="scientific">Faecalicatena contorta</name>
    <dbReference type="NCBI Taxonomy" id="39482"/>
    <lineage>
        <taxon>Bacteria</taxon>
        <taxon>Bacillati</taxon>
        <taxon>Bacillota</taxon>
        <taxon>Clostridia</taxon>
        <taxon>Lachnospirales</taxon>
        <taxon>Lachnospiraceae</taxon>
        <taxon>Faecalicatena</taxon>
    </lineage>
</organism>
<dbReference type="GO" id="GO:0003677">
    <property type="term" value="F:DNA binding"/>
    <property type="evidence" value="ECO:0007669"/>
    <property type="project" value="UniProtKB-KW"/>
</dbReference>
<dbReference type="SUPFAM" id="SSF55073">
    <property type="entry name" value="Nucleotide cyclase"/>
    <property type="match status" value="1"/>
</dbReference>
<dbReference type="OrthoDB" id="142950at2"/>
<dbReference type="InterPro" id="IPR051677">
    <property type="entry name" value="AfsR-DnrI-RedD_regulator"/>
</dbReference>